<evidence type="ECO:0000313" key="2">
    <source>
        <dbReference type="EMBL" id="SDB80455.1"/>
    </source>
</evidence>
<gene>
    <name evidence="2" type="ORF">GA0111570_102245</name>
</gene>
<keyword evidence="3" id="KW-1185">Reference proteome</keyword>
<dbReference type="Proteomes" id="UP000199086">
    <property type="component" value="Unassembled WGS sequence"/>
</dbReference>
<dbReference type="GO" id="GO:0003824">
    <property type="term" value="F:catalytic activity"/>
    <property type="evidence" value="ECO:0007669"/>
    <property type="project" value="UniProtKB-ARBA"/>
</dbReference>
<dbReference type="AlphaFoldDB" id="A0A1G6GFD2"/>
<dbReference type="Pfam" id="PF00561">
    <property type="entry name" value="Abhydrolase_1"/>
    <property type="match status" value="1"/>
</dbReference>
<dbReference type="Gene3D" id="3.40.50.1820">
    <property type="entry name" value="alpha/beta hydrolase"/>
    <property type="match status" value="1"/>
</dbReference>
<dbReference type="OrthoDB" id="495620at2"/>
<dbReference type="PANTHER" id="PTHR43798:SF33">
    <property type="entry name" value="HYDROLASE, PUTATIVE (AFU_ORTHOLOGUE AFUA_2G14860)-RELATED"/>
    <property type="match status" value="1"/>
</dbReference>
<protein>
    <submittedName>
        <fullName evidence="2">Pimeloyl-ACP methyl ester carboxylesterase</fullName>
    </submittedName>
</protein>
<proteinExistence type="predicted"/>
<dbReference type="RefSeq" id="WP_092606473.1">
    <property type="nucleotide sequence ID" value="NZ_FMYF01000002.1"/>
</dbReference>
<evidence type="ECO:0000313" key="3">
    <source>
        <dbReference type="Proteomes" id="UP000199086"/>
    </source>
</evidence>
<dbReference type="InterPro" id="IPR000073">
    <property type="entry name" value="AB_hydrolase_1"/>
</dbReference>
<dbReference type="PANTHER" id="PTHR43798">
    <property type="entry name" value="MONOACYLGLYCEROL LIPASE"/>
    <property type="match status" value="1"/>
</dbReference>
<dbReference type="EMBL" id="FMYF01000002">
    <property type="protein sequence ID" value="SDB80455.1"/>
    <property type="molecule type" value="Genomic_DNA"/>
</dbReference>
<dbReference type="SUPFAM" id="SSF53474">
    <property type="entry name" value="alpha/beta-Hydrolases"/>
    <property type="match status" value="1"/>
</dbReference>
<dbReference type="InterPro" id="IPR050266">
    <property type="entry name" value="AB_hydrolase_sf"/>
</dbReference>
<dbReference type="InterPro" id="IPR029058">
    <property type="entry name" value="AB_hydrolase_fold"/>
</dbReference>
<evidence type="ECO:0000259" key="1">
    <source>
        <dbReference type="Pfam" id="PF00561"/>
    </source>
</evidence>
<dbReference type="STRING" id="1577474.GA0111570_102245"/>
<organism evidence="2 3">
    <name type="scientific">Raineyella antarctica</name>
    <dbReference type="NCBI Taxonomy" id="1577474"/>
    <lineage>
        <taxon>Bacteria</taxon>
        <taxon>Bacillati</taxon>
        <taxon>Actinomycetota</taxon>
        <taxon>Actinomycetes</taxon>
        <taxon>Propionibacteriales</taxon>
        <taxon>Propionibacteriaceae</taxon>
        <taxon>Raineyella</taxon>
    </lineage>
</organism>
<dbReference type="GO" id="GO:0016020">
    <property type="term" value="C:membrane"/>
    <property type="evidence" value="ECO:0007669"/>
    <property type="project" value="TreeGrafter"/>
</dbReference>
<accession>A0A1G6GFD2</accession>
<feature type="domain" description="AB hydrolase-1" evidence="1">
    <location>
        <begin position="20"/>
        <end position="124"/>
    </location>
</feature>
<reference evidence="2 3" key="1">
    <citation type="submission" date="2016-06" db="EMBL/GenBank/DDBJ databases">
        <authorList>
            <person name="Olsen C.W."/>
            <person name="Carey S."/>
            <person name="Hinshaw L."/>
            <person name="Karasin A.I."/>
        </authorList>
    </citation>
    <scope>NUCLEOTIDE SEQUENCE [LARGE SCALE GENOMIC DNA]</scope>
    <source>
        <strain evidence="2 3">LZ-22</strain>
    </source>
</reference>
<name>A0A1G6GFD2_9ACTN</name>
<sequence>MSVTQSQQLQMQAEVSGDGPPLLVVGGGLTGWASWRPMLPRLTEGRRVVLLQPLNVQFGLENRLLPTDYGVRTESEALNNAVEATGVELPADLLAWSYGAHAALDFTLNHPDRVRRLVLIEPPALWLLPDHGRAIPGVAEMEALIPDIAAEVSDYHLADFLRLAALVPPGGDPHGLPQWRDWVGYRRSLRNNPVLFTHVDDPARVAALDLPVLLFTGTGTSEFLRAVIEVLATTLRRVRVVELPGGHAPQLAAPDRFFEKVNAFLED</sequence>